<dbReference type="AlphaFoldDB" id="A0A7C9DVN1"/>
<name>A0A7C9DVN1_OPUST</name>
<feature type="transmembrane region" description="Helical" evidence="1">
    <location>
        <begin position="6"/>
        <end position="24"/>
    </location>
</feature>
<evidence type="ECO:0000313" key="2">
    <source>
        <dbReference type="EMBL" id="MBA4653001.1"/>
    </source>
</evidence>
<keyword evidence="1" id="KW-0812">Transmembrane</keyword>
<proteinExistence type="predicted"/>
<evidence type="ECO:0000256" key="1">
    <source>
        <dbReference type="SAM" id="Phobius"/>
    </source>
</evidence>
<dbReference type="EMBL" id="GISG01177083">
    <property type="protein sequence ID" value="MBA4653000.1"/>
    <property type="molecule type" value="Transcribed_RNA"/>
</dbReference>
<keyword evidence="1" id="KW-0472">Membrane</keyword>
<keyword evidence="1" id="KW-1133">Transmembrane helix</keyword>
<reference evidence="2" key="2">
    <citation type="submission" date="2020-07" db="EMBL/GenBank/DDBJ databases">
        <authorList>
            <person name="Vera ALvarez R."/>
            <person name="Arias-Moreno D.M."/>
            <person name="Jimenez-Jacinto V."/>
            <person name="Jimenez-Bremont J.F."/>
            <person name="Swaminathan K."/>
            <person name="Moose S.P."/>
            <person name="Guerrero-Gonzalez M.L."/>
            <person name="Marino-Ramirez L."/>
            <person name="Landsman D."/>
            <person name="Rodriguez-Kessler M."/>
            <person name="Delgado-Sanchez P."/>
        </authorList>
    </citation>
    <scope>NUCLEOTIDE SEQUENCE</scope>
    <source>
        <tissue evidence="2">Cladode</tissue>
    </source>
</reference>
<dbReference type="EMBL" id="GISG01177084">
    <property type="protein sequence ID" value="MBA4653001.1"/>
    <property type="molecule type" value="Transcribed_RNA"/>
</dbReference>
<sequence length="100" mass="11828">MCRRTQVAVDFLTSISIFSFFLILKSKEFYFTSKNMTVQEQSIAQNCSEQMNSHIQPVTVRYTIRFSSQAHNCRPSSCNAYPLHMNQLYTLLIIWYRLIF</sequence>
<protein>
    <submittedName>
        <fullName evidence="2">Uncharacterized protein</fullName>
    </submittedName>
</protein>
<accession>A0A7C9DVN1</accession>
<organism evidence="2">
    <name type="scientific">Opuntia streptacantha</name>
    <name type="common">Prickly pear cactus</name>
    <name type="synonym">Opuntia cardona</name>
    <dbReference type="NCBI Taxonomy" id="393608"/>
    <lineage>
        <taxon>Eukaryota</taxon>
        <taxon>Viridiplantae</taxon>
        <taxon>Streptophyta</taxon>
        <taxon>Embryophyta</taxon>
        <taxon>Tracheophyta</taxon>
        <taxon>Spermatophyta</taxon>
        <taxon>Magnoliopsida</taxon>
        <taxon>eudicotyledons</taxon>
        <taxon>Gunneridae</taxon>
        <taxon>Pentapetalae</taxon>
        <taxon>Caryophyllales</taxon>
        <taxon>Cactineae</taxon>
        <taxon>Cactaceae</taxon>
        <taxon>Opuntioideae</taxon>
        <taxon>Opuntia</taxon>
    </lineage>
</organism>
<reference evidence="2" key="1">
    <citation type="journal article" date="2013" name="J. Plant Res.">
        <title>Effect of fungi and light on seed germination of three Opuntia species from semiarid lands of central Mexico.</title>
        <authorList>
            <person name="Delgado-Sanchez P."/>
            <person name="Jimenez-Bremont J.F."/>
            <person name="Guerrero-Gonzalez Mde L."/>
            <person name="Flores J."/>
        </authorList>
    </citation>
    <scope>NUCLEOTIDE SEQUENCE</scope>
    <source>
        <tissue evidence="2">Cladode</tissue>
    </source>
</reference>